<gene>
    <name evidence="4" type="ORF">IDH45_26445</name>
</gene>
<dbReference type="Pfam" id="PF03323">
    <property type="entry name" value="GerA"/>
    <property type="match status" value="1"/>
</dbReference>
<dbReference type="GO" id="GO:0009847">
    <property type="term" value="P:spore germination"/>
    <property type="evidence" value="ECO:0007669"/>
    <property type="project" value="InterPro"/>
</dbReference>
<evidence type="ECO:0000256" key="3">
    <source>
        <dbReference type="SAM" id="Phobius"/>
    </source>
</evidence>
<evidence type="ECO:0000256" key="2">
    <source>
        <dbReference type="ARBA" id="ARBA00023136"/>
    </source>
</evidence>
<dbReference type="AlphaFoldDB" id="A0A927CEN8"/>
<dbReference type="EMBL" id="JACXJA010000043">
    <property type="protein sequence ID" value="MBD2865527.1"/>
    <property type="molecule type" value="Genomic_DNA"/>
</dbReference>
<dbReference type="InterPro" id="IPR050768">
    <property type="entry name" value="UPF0353/GerABKA_families"/>
</dbReference>
<keyword evidence="2 3" id="KW-0472">Membrane</keyword>
<proteinExistence type="inferred from homology"/>
<dbReference type="Proteomes" id="UP000639396">
    <property type="component" value="Unassembled WGS sequence"/>
</dbReference>
<feature type="transmembrane region" description="Helical" evidence="3">
    <location>
        <begin position="416"/>
        <end position="441"/>
    </location>
</feature>
<feature type="transmembrane region" description="Helical" evidence="3">
    <location>
        <begin position="320"/>
        <end position="346"/>
    </location>
</feature>
<name>A0A927CEN8_9BACL</name>
<dbReference type="InterPro" id="IPR004995">
    <property type="entry name" value="Spore_Ger"/>
</dbReference>
<keyword evidence="5" id="KW-1185">Reference proteome</keyword>
<feature type="transmembrane region" description="Helical" evidence="3">
    <location>
        <begin position="294"/>
        <end position="314"/>
    </location>
</feature>
<sequence length="496" mass="55144">MNEPIPNPPTIVWTEQKLRNIFALSSDVKVHSYRFGPHNEPSDVVLVYTEGLCNNEAIGRTILPSLHQAYQQTKFADIGSNRLFGLLPLIPFEGQTEIDNITISVFQGNLVLLFPDQGELFRIDIGSRPERNPEESSTEISIKGPKDGFIEDIAVNVALIRKRIRSDTLCYETTLLGRRTKTKIGLLYIRDIISPKILSEVRSRLDKIDVDGIYSVSQLEEALSDAKYSLFPLFDNTGRPDYAVASLLAGRFVIIVDGIPLVLIGPSNFALLLKSPEDIHFTYQYTTFSRLIRLTSFLIAIYLPGFWVALSAFHQDQIPFRLMATIAVARLGLPLSAQMEMFLLLVMLEIFREAGVRLPSSIGQTLTVVGGLIIGDAAIRVGLVSPSVVVVGALTAVAGATLVNQTLSTVVSVIRLTIFLLCSMIGMYGLILSMILLTFYMSRLHSFGVPYLAPLSPPIFKDMLSAFLRIPWSKRRTRPVTLHTTDSDHYSKEEEP</sequence>
<dbReference type="RefSeq" id="WP_190931149.1">
    <property type="nucleotide sequence ID" value="NZ_JACXJA010000043.1"/>
</dbReference>
<protein>
    <submittedName>
        <fullName evidence="4">Spore germination protein</fullName>
    </submittedName>
</protein>
<keyword evidence="3" id="KW-0812">Transmembrane</keyword>
<dbReference type="PANTHER" id="PTHR22550">
    <property type="entry name" value="SPORE GERMINATION PROTEIN"/>
    <property type="match status" value="1"/>
</dbReference>
<evidence type="ECO:0000313" key="4">
    <source>
        <dbReference type="EMBL" id="MBD2865527.1"/>
    </source>
</evidence>
<feature type="transmembrane region" description="Helical" evidence="3">
    <location>
        <begin position="385"/>
        <end position="404"/>
    </location>
</feature>
<evidence type="ECO:0000313" key="5">
    <source>
        <dbReference type="Proteomes" id="UP000639396"/>
    </source>
</evidence>
<dbReference type="GO" id="GO:0016020">
    <property type="term" value="C:membrane"/>
    <property type="evidence" value="ECO:0007669"/>
    <property type="project" value="InterPro"/>
</dbReference>
<keyword evidence="3" id="KW-1133">Transmembrane helix</keyword>
<comment type="similarity">
    <text evidence="1">Belongs to the GerABKA family.</text>
</comment>
<dbReference type="PIRSF" id="PIRSF005690">
    <property type="entry name" value="GerBA"/>
    <property type="match status" value="1"/>
</dbReference>
<organism evidence="4 5">
    <name type="scientific">Paenibacillus oceani</name>
    <dbReference type="NCBI Taxonomy" id="2772510"/>
    <lineage>
        <taxon>Bacteria</taxon>
        <taxon>Bacillati</taxon>
        <taxon>Bacillota</taxon>
        <taxon>Bacilli</taxon>
        <taxon>Bacillales</taxon>
        <taxon>Paenibacillaceae</taxon>
        <taxon>Paenibacillus</taxon>
    </lineage>
</organism>
<dbReference type="PANTHER" id="PTHR22550:SF5">
    <property type="entry name" value="LEUCINE ZIPPER PROTEIN 4"/>
    <property type="match status" value="1"/>
</dbReference>
<accession>A0A927CEN8</accession>
<comment type="caution">
    <text evidence="4">The sequence shown here is derived from an EMBL/GenBank/DDBJ whole genome shotgun (WGS) entry which is preliminary data.</text>
</comment>
<reference evidence="4" key="1">
    <citation type="submission" date="2020-09" db="EMBL/GenBank/DDBJ databases">
        <title>A novel bacterium of genus Paenibacillus, isolated from South China Sea.</title>
        <authorList>
            <person name="Huang H."/>
            <person name="Mo K."/>
            <person name="Hu Y."/>
        </authorList>
    </citation>
    <scope>NUCLEOTIDE SEQUENCE</scope>
    <source>
        <strain evidence="4">IB182363</strain>
    </source>
</reference>
<evidence type="ECO:0000256" key="1">
    <source>
        <dbReference type="ARBA" id="ARBA00005278"/>
    </source>
</evidence>